<sequence>MRTPARDLAAALEPFAGQVYFSAECHKNYSSLGFAASPAKMGDVALPDGPAYFCSRGSVLGQVPGEVVSAAFGVFNPAVVVPAVAYGWTLTDAATIEKARADGAVAQLRRILGDEPEGSARAVDLLREANTGLRPEGHALFAGLLSQALPDSPLGEAWRLADQLREYRGDSHIAAWLSSGFDATEIGLLTELYWGLPLRTYVRSRAWSSSDLDAAETRLVERGLIADGAFTDEGRTVREQIEINTDQACEPIVANLGPRLGELVRILSGWSAAIQAAGGYPQAGPHDLAGLVRR</sequence>
<evidence type="ECO:0008006" key="3">
    <source>
        <dbReference type="Google" id="ProtNLM"/>
    </source>
</evidence>
<dbReference type="InterPro" id="IPR054058">
    <property type="entry name" value="HTH_67"/>
</dbReference>
<dbReference type="EMBL" id="QJJU01000018">
    <property type="protein sequence ID" value="PXX05311.1"/>
    <property type="molecule type" value="Genomic_DNA"/>
</dbReference>
<reference evidence="2" key="1">
    <citation type="submission" date="2018-05" db="EMBL/GenBank/DDBJ databases">
        <authorList>
            <person name="Deangelis K."/>
            <person name="Huntemann M."/>
            <person name="Clum A."/>
            <person name="Pillay M."/>
            <person name="Palaniappan K."/>
            <person name="Varghese N."/>
            <person name="Mikhailova N."/>
            <person name="Stamatis D."/>
            <person name="Reddy T."/>
            <person name="Daum C."/>
            <person name="Shapiro N."/>
            <person name="Ivanova N."/>
            <person name="Kyrpides N."/>
            <person name="Woyke T."/>
        </authorList>
    </citation>
    <scope>NUCLEOTIDE SEQUENCE [LARGE SCALE GENOMIC DNA]</scope>
    <source>
        <strain evidence="2">GAS496</strain>
    </source>
</reference>
<evidence type="ECO:0000313" key="2">
    <source>
        <dbReference type="Proteomes" id="UP000247781"/>
    </source>
</evidence>
<gene>
    <name evidence="1" type="ORF">C8E89_11815</name>
</gene>
<evidence type="ECO:0000313" key="1">
    <source>
        <dbReference type="EMBL" id="PXX05311.1"/>
    </source>
</evidence>
<keyword evidence="2" id="KW-1185">Reference proteome</keyword>
<dbReference type="Proteomes" id="UP000247781">
    <property type="component" value="Unassembled WGS sequence"/>
</dbReference>
<name>A0A318HAS0_9MYCO</name>
<protein>
    <recommendedName>
        <fullName evidence="3">SalK</fullName>
    </recommendedName>
</protein>
<accession>A0A318HAS0</accession>
<dbReference type="AlphaFoldDB" id="A0A318HAS0"/>
<dbReference type="RefSeq" id="WP_220032514.1">
    <property type="nucleotide sequence ID" value="NZ_QJJU01000018.1"/>
</dbReference>
<reference evidence="1 2" key="2">
    <citation type="submission" date="2018-06" db="EMBL/GenBank/DDBJ databases">
        <title>Sequencing of bacterial isolates from soil warming experiment in Harvard Forest, Massachusetts, USA.</title>
        <authorList>
            <person name="Deangelis K.PhD."/>
        </authorList>
    </citation>
    <scope>NUCLEOTIDE SEQUENCE [LARGE SCALE GENOMIC DNA]</scope>
    <source>
        <strain evidence="1 2">GAS496</strain>
    </source>
</reference>
<dbReference type="Pfam" id="PF21863">
    <property type="entry name" value="HTH_67"/>
    <property type="match status" value="1"/>
</dbReference>
<organism evidence="1 2">
    <name type="scientific">Mycolicibacterium moriokaense</name>
    <dbReference type="NCBI Taxonomy" id="39691"/>
    <lineage>
        <taxon>Bacteria</taxon>
        <taxon>Bacillati</taxon>
        <taxon>Actinomycetota</taxon>
        <taxon>Actinomycetes</taxon>
        <taxon>Mycobacteriales</taxon>
        <taxon>Mycobacteriaceae</taxon>
        <taxon>Mycolicibacterium</taxon>
    </lineage>
</organism>
<proteinExistence type="predicted"/>
<dbReference type="NCBIfam" id="NF047719">
    <property type="entry name" value="SCO6745_fam_HTH"/>
    <property type="match status" value="1"/>
</dbReference>
<comment type="caution">
    <text evidence="1">The sequence shown here is derived from an EMBL/GenBank/DDBJ whole genome shotgun (WGS) entry which is preliminary data.</text>
</comment>